<reference evidence="2" key="1">
    <citation type="journal article" date="2014" name="Front. Microbiol.">
        <title>High frequency of phylogenetically diverse reductive dehalogenase-homologous genes in deep subseafloor sedimentary metagenomes.</title>
        <authorList>
            <person name="Kawai M."/>
            <person name="Futagami T."/>
            <person name="Toyoda A."/>
            <person name="Takaki Y."/>
            <person name="Nishi S."/>
            <person name="Hori S."/>
            <person name="Arai W."/>
            <person name="Tsubouchi T."/>
            <person name="Morono Y."/>
            <person name="Uchiyama I."/>
            <person name="Ito T."/>
            <person name="Fujiyama A."/>
            <person name="Inagaki F."/>
            <person name="Takami H."/>
        </authorList>
    </citation>
    <scope>NUCLEOTIDE SEQUENCE</scope>
    <source>
        <strain evidence="2">Expedition CK06-06</strain>
    </source>
</reference>
<dbReference type="EMBL" id="BARS01043510">
    <property type="protein sequence ID" value="GAG40223.1"/>
    <property type="molecule type" value="Genomic_DNA"/>
</dbReference>
<dbReference type="AlphaFoldDB" id="X0XUC0"/>
<dbReference type="Pfam" id="PF13643">
    <property type="entry name" value="DUF4145"/>
    <property type="match status" value="1"/>
</dbReference>
<protein>
    <recommendedName>
        <fullName evidence="1">DUF4145 domain-containing protein</fullName>
    </recommendedName>
</protein>
<sequence length="102" mass="11560">NLCFSVGAYRSCASMCQIALEALWRDKEVSNLNGMKDKGIISSNLYDRANEVRLFGNVAKHELVPDAVEKEEAEQLLAYLEAILNAVYVEPKRLDSLRQKRE</sequence>
<evidence type="ECO:0000313" key="2">
    <source>
        <dbReference type="EMBL" id="GAG40223.1"/>
    </source>
</evidence>
<feature type="non-terminal residue" evidence="2">
    <location>
        <position position="1"/>
    </location>
</feature>
<evidence type="ECO:0000259" key="1">
    <source>
        <dbReference type="Pfam" id="PF13643"/>
    </source>
</evidence>
<comment type="caution">
    <text evidence="2">The sequence shown here is derived from an EMBL/GenBank/DDBJ whole genome shotgun (WGS) entry which is preliminary data.</text>
</comment>
<gene>
    <name evidence="2" type="ORF">S01H1_65865</name>
</gene>
<feature type="domain" description="DUF4145" evidence="1">
    <location>
        <begin position="3"/>
        <end position="80"/>
    </location>
</feature>
<name>X0XUC0_9ZZZZ</name>
<proteinExistence type="predicted"/>
<organism evidence="2">
    <name type="scientific">marine sediment metagenome</name>
    <dbReference type="NCBI Taxonomy" id="412755"/>
    <lineage>
        <taxon>unclassified sequences</taxon>
        <taxon>metagenomes</taxon>
        <taxon>ecological metagenomes</taxon>
    </lineage>
</organism>
<dbReference type="InterPro" id="IPR025285">
    <property type="entry name" value="DUF4145"/>
</dbReference>
<accession>X0XUC0</accession>